<organism evidence="7 8">
    <name type="scientific">Leptospira licerasiae str. MMD4847</name>
    <dbReference type="NCBI Taxonomy" id="1049971"/>
    <lineage>
        <taxon>Bacteria</taxon>
        <taxon>Pseudomonadati</taxon>
        <taxon>Spirochaetota</taxon>
        <taxon>Spirochaetia</taxon>
        <taxon>Leptospirales</taxon>
        <taxon>Leptospiraceae</taxon>
        <taxon>Leptospira</taxon>
    </lineage>
</organism>
<evidence type="ECO:0000256" key="2">
    <source>
        <dbReference type="ARBA" id="ARBA00010631"/>
    </source>
</evidence>
<evidence type="ECO:0000313" key="8">
    <source>
        <dbReference type="Proteomes" id="UP000018720"/>
    </source>
</evidence>
<dbReference type="InterPro" id="IPR007318">
    <property type="entry name" value="Phopholipid_MeTrfase"/>
</dbReference>
<proteinExistence type="inferred from homology"/>
<dbReference type="Proteomes" id="UP000018720">
    <property type="component" value="Unassembled WGS sequence"/>
</dbReference>
<keyword evidence="7" id="KW-0489">Methyltransferase</keyword>
<dbReference type="GO" id="GO:0032259">
    <property type="term" value="P:methylation"/>
    <property type="evidence" value="ECO:0007669"/>
    <property type="project" value="UniProtKB-KW"/>
</dbReference>
<keyword evidence="7" id="KW-0808">Transferase</keyword>
<sequence>MPSIRELNLPTYNTLTRISYLIFALISYMIYLFSTILFVLRLLDATQFLKPIAPEFHIGLIGSICLDITLVVIFGLPHSFMARPNFKKYCRKIIPLPIERSFYVFIASLTLITLSCLWQPIHFEIWNIKNSLWVYITYSFFLMGLLLAVVSSFLIDHFELFGLSQAWNFLMKNDSRTSEFATPSLYKLVRHPMMLGMLLALWSIPLMSADHLILSVGMTIYIIIGTLYEERDLVRVFGEKYQQYKLTIPMLLPFFKLEQKIKSEKKV</sequence>
<feature type="transmembrane region" description="Helical" evidence="6">
    <location>
        <begin position="20"/>
        <end position="40"/>
    </location>
</feature>
<evidence type="ECO:0000313" key="7">
    <source>
        <dbReference type="EMBL" id="EJZ43982.1"/>
    </source>
</evidence>
<evidence type="ECO:0000256" key="6">
    <source>
        <dbReference type="SAM" id="Phobius"/>
    </source>
</evidence>
<keyword evidence="3 6" id="KW-0812">Transmembrane</keyword>
<dbReference type="InterPro" id="IPR033580">
    <property type="entry name" value="Nurim-like"/>
</dbReference>
<evidence type="ECO:0000256" key="3">
    <source>
        <dbReference type="ARBA" id="ARBA00022692"/>
    </source>
</evidence>
<evidence type="ECO:0000256" key="5">
    <source>
        <dbReference type="ARBA" id="ARBA00023136"/>
    </source>
</evidence>
<feature type="transmembrane region" description="Helical" evidence="6">
    <location>
        <begin position="133"/>
        <end position="155"/>
    </location>
</feature>
<dbReference type="GO" id="GO:0008168">
    <property type="term" value="F:methyltransferase activity"/>
    <property type="evidence" value="ECO:0007669"/>
    <property type="project" value="UniProtKB-KW"/>
</dbReference>
<keyword evidence="8" id="KW-1185">Reference proteome</keyword>
<reference evidence="7 8" key="1">
    <citation type="submission" date="2012-08" db="EMBL/GenBank/DDBJ databases">
        <authorList>
            <person name="Harkins D.M."/>
            <person name="Durkin A.S."/>
            <person name="Selengut J.D."/>
            <person name="Sanka R."/>
            <person name="DePew J."/>
            <person name="Purushe J."/>
            <person name="Matthias M.A."/>
            <person name="Vinetz J.M."/>
            <person name="Sutton G.G."/>
            <person name="Nelson W.C."/>
            <person name="Fouts D.E."/>
        </authorList>
    </citation>
    <scope>NUCLEOTIDE SEQUENCE [LARGE SCALE GENOMIC DNA]</scope>
    <source>
        <strain evidence="7 8">MMD4847</strain>
    </source>
</reference>
<protein>
    <submittedName>
        <fullName evidence="7">Phospholipid methyltransferase</fullName>
    </submittedName>
</protein>
<name>A0ABN0HEB6_9LEPT</name>
<comment type="similarity">
    <text evidence="2">Belongs to the nurim family.</text>
</comment>
<dbReference type="EMBL" id="AHOM02000001">
    <property type="protein sequence ID" value="EJZ43982.1"/>
    <property type="molecule type" value="Genomic_DNA"/>
</dbReference>
<dbReference type="Gene3D" id="1.20.120.1630">
    <property type="match status" value="1"/>
</dbReference>
<evidence type="ECO:0000256" key="1">
    <source>
        <dbReference type="ARBA" id="ARBA00004127"/>
    </source>
</evidence>
<gene>
    <name evidence="7" type="ORF">LEP1GSC178_2319</name>
</gene>
<feature type="transmembrane region" description="Helical" evidence="6">
    <location>
        <begin position="102"/>
        <end position="121"/>
    </location>
</feature>
<accession>A0ABN0HEB6</accession>
<evidence type="ECO:0000256" key="4">
    <source>
        <dbReference type="ARBA" id="ARBA00022989"/>
    </source>
</evidence>
<keyword evidence="5 6" id="KW-0472">Membrane</keyword>
<comment type="caution">
    <text evidence="7">The sequence shown here is derived from an EMBL/GenBank/DDBJ whole genome shotgun (WGS) entry which is preliminary data.</text>
</comment>
<feature type="transmembrane region" description="Helical" evidence="6">
    <location>
        <begin position="60"/>
        <end position="81"/>
    </location>
</feature>
<dbReference type="PANTHER" id="PTHR31040:SF1">
    <property type="entry name" value="NURIM"/>
    <property type="match status" value="1"/>
</dbReference>
<dbReference type="Pfam" id="PF04191">
    <property type="entry name" value="PEMT"/>
    <property type="match status" value="1"/>
</dbReference>
<comment type="subcellular location">
    <subcellularLocation>
        <location evidence="1">Endomembrane system</location>
        <topology evidence="1">Multi-pass membrane protein</topology>
    </subcellularLocation>
</comment>
<keyword evidence="4 6" id="KW-1133">Transmembrane helix</keyword>
<dbReference type="PANTHER" id="PTHR31040">
    <property type="entry name" value="NURIM"/>
    <property type="match status" value="1"/>
</dbReference>